<dbReference type="InterPro" id="IPR008271">
    <property type="entry name" value="Ser/Thr_kinase_AS"/>
</dbReference>
<evidence type="ECO:0000256" key="6">
    <source>
        <dbReference type="ARBA" id="ARBA00022840"/>
    </source>
</evidence>
<comment type="catalytic activity">
    <reaction evidence="7">
        <text>L-threonyl-[protein] + ATP = O-phospho-L-threonyl-[protein] + ADP + H(+)</text>
        <dbReference type="Rhea" id="RHEA:46608"/>
        <dbReference type="Rhea" id="RHEA-COMP:11060"/>
        <dbReference type="Rhea" id="RHEA-COMP:11605"/>
        <dbReference type="ChEBI" id="CHEBI:15378"/>
        <dbReference type="ChEBI" id="CHEBI:30013"/>
        <dbReference type="ChEBI" id="CHEBI:30616"/>
        <dbReference type="ChEBI" id="CHEBI:61977"/>
        <dbReference type="ChEBI" id="CHEBI:456216"/>
        <dbReference type="EC" id="2.7.11.1"/>
    </reaction>
</comment>
<dbReference type="InterPro" id="IPR011009">
    <property type="entry name" value="Kinase-like_dom_sf"/>
</dbReference>
<evidence type="ECO:0000259" key="11">
    <source>
        <dbReference type="PROSITE" id="PS50011"/>
    </source>
</evidence>
<dbReference type="SMART" id="SM00220">
    <property type="entry name" value="S_TKc"/>
    <property type="match status" value="1"/>
</dbReference>
<dbReference type="PANTHER" id="PTHR24356:SF1">
    <property type="entry name" value="SERINE_THREONINE-PROTEIN KINASE GREATWALL"/>
    <property type="match status" value="1"/>
</dbReference>
<dbReference type="Pfam" id="PF00069">
    <property type="entry name" value="Pkinase"/>
    <property type="match status" value="1"/>
</dbReference>
<dbReference type="Gene3D" id="1.10.510.10">
    <property type="entry name" value="Transferase(Phosphotransferase) domain 1"/>
    <property type="match status" value="1"/>
</dbReference>
<dbReference type="InterPro" id="IPR000719">
    <property type="entry name" value="Prot_kinase_dom"/>
</dbReference>
<evidence type="ECO:0000256" key="2">
    <source>
        <dbReference type="ARBA" id="ARBA00022527"/>
    </source>
</evidence>
<dbReference type="GO" id="GO:0035556">
    <property type="term" value="P:intracellular signal transduction"/>
    <property type="evidence" value="ECO:0007669"/>
    <property type="project" value="TreeGrafter"/>
</dbReference>
<evidence type="ECO:0000313" key="13">
    <source>
        <dbReference type="Proteomes" id="UP000054007"/>
    </source>
</evidence>
<keyword evidence="3" id="KW-0808">Transferase</keyword>
<dbReference type="PROSITE" id="PS00107">
    <property type="entry name" value="PROTEIN_KINASE_ATP"/>
    <property type="match status" value="1"/>
</dbReference>
<reference evidence="12 13" key="1">
    <citation type="journal article" date="2015" name="Fungal Genet. Biol.">
        <title>Evolution of novel wood decay mechanisms in Agaricales revealed by the genome sequences of Fistulina hepatica and Cylindrobasidium torrendii.</title>
        <authorList>
            <person name="Floudas D."/>
            <person name="Held B.W."/>
            <person name="Riley R."/>
            <person name="Nagy L.G."/>
            <person name="Koehler G."/>
            <person name="Ransdell A.S."/>
            <person name="Younus H."/>
            <person name="Chow J."/>
            <person name="Chiniquy J."/>
            <person name="Lipzen A."/>
            <person name="Tritt A."/>
            <person name="Sun H."/>
            <person name="Haridas S."/>
            <person name="LaButti K."/>
            <person name="Ohm R.A."/>
            <person name="Kues U."/>
            <person name="Blanchette R.A."/>
            <person name="Grigoriev I.V."/>
            <person name="Minto R.E."/>
            <person name="Hibbett D.S."/>
        </authorList>
    </citation>
    <scope>NUCLEOTIDE SEQUENCE [LARGE SCALE GENOMIC DNA]</scope>
    <source>
        <strain evidence="12 13">FP15055 ss-10</strain>
    </source>
</reference>
<feature type="domain" description="Protein kinase" evidence="11">
    <location>
        <begin position="18"/>
        <end position="314"/>
    </location>
</feature>
<sequence>MLFGVEKNDVLDKLRKNMVVIRLLGKGGSGSVYMVREKYHTTPYAMKIQAKDTIWDENVGCVNDEIRVLRTLNREGFPFAARVAFAAQDLDNLYAFMEFEQGGDLARLLERKDWILSIDEVRFYFTEIIVGLAKIHSLGFIHRDMKPANVLIGKDGHIRLADLGTVIRPKDLVDFDPVTTIVYTPPECTLDVPCRYTYAVDWWAIGLMMLECGSGIHPFGHIDPNAERELYAYIREYDFVQDEQYSCMFCETTPRDTLELYSLVALMLERDPEDRFGVMPFIDRTENGKMVDRTRKFGDSEAAYPEDVLSHPFFQFESDGSRVKGMDEETILSKGLVPPALKFDSVNDSSCFPEVELGKNDTKFEGFGPAADPRKQVSRVGEFPVFWW</sequence>
<dbReference type="Gene3D" id="3.30.200.20">
    <property type="entry name" value="Phosphorylase Kinase, domain 1"/>
    <property type="match status" value="1"/>
</dbReference>
<keyword evidence="13" id="KW-1185">Reference proteome</keyword>
<evidence type="ECO:0000256" key="4">
    <source>
        <dbReference type="ARBA" id="ARBA00022741"/>
    </source>
</evidence>
<evidence type="ECO:0000256" key="10">
    <source>
        <dbReference type="RuleBase" id="RU000304"/>
    </source>
</evidence>
<feature type="binding site" evidence="9">
    <location>
        <position position="47"/>
    </location>
    <ligand>
        <name>ATP</name>
        <dbReference type="ChEBI" id="CHEBI:30616"/>
    </ligand>
</feature>
<name>A0A0D7AVN2_9AGAR</name>
<dbReference type="OrthoDB" id="10252171at2759"/>
<organism evidence="12 13">
    <name type="scientific">Cylindrobasidium torrendii FP15055 ss-10</name>
    <dbReference type="NCBI Taxonomy" id="1314674"/>
    <lineage>
        <taxon>Eukaryota</taxon>
        <taxon>Fungi</taxon>
        <taxon>Dikarya</taxon>
        <taxon>Basidiomycota</taxon>
        <taxon>Agaricomycotina</taxon>
        <taxon>Agaricomycetes</taxon>
        <taxon>Agaricomycetidae</taxon>
        <taxon>Agaricales</taxon>
        <taxon>Marasmiineae</taxon>
        <taxon>Physalacriaceae</taxon>
        <taxon>Cylindrobasidium</taxon>
    </lineage>
</organism>
<dbReference type="Proteomes" id="UP000054007">
    <property type="component" value="Unassembled WGS sequence"/>
</dbReference>
<evidence type="ECO:0000256" key="9">
    <source>
        <dbReference type="PROSITE-ProRule" id="PRU10141"/>
    </source>
</evidence>
<comment type="catalytic activity">
    <reaction evidence="8">
        <text>L-seryl-[protein] + ATP = O-phospho-L-seryl-[protein] + ADP + H(+)</text>
        <dbReference type="Rhea" id="RHEA:17989"/>
        <dbReference type="Rhea" id="RHEA-COMP:9863"/>
        <dbReference type="Rhea" id="RHEA-COMP:11604"/>
        <dbReference type="ChEBI" id="CHEBI:15378"/>
        <dbReference type="ChEBI" id="CHEBI:29999"/>
        <dbReference type="ChEBI" id="CHEBI:30616"/>
        <dbReference type="ChEBI" id="CHEBI:83421"/>
        <dbReference type="ChEBI" id="CHEBI:456216"/>
        <dbReference type="EC" id="2.7.11.1"/>
    </reaction>
</comment>
<dbReference type="InterPro" id="IPR050236">
    <property type="entry name" value="Ser_Thr_kinase_AGC"/>
</dbReference>
<dbReference type="PANTHER" id="PTHR24356">
    <property type="entry name" value="SERINE/THREONINE-PROTEIN KINASE"/>
    <property type="match status" value="1"/>
</dbReference>
<keyword evidence="4 9" id="KW-0547">Nucleotide-binding</keyword>
<gene>
    <name evidence="12" type="ORF">CYLTODRAFT_459319</name>
</gene>
<dbReference type="InterPro" id="IPR017441">
    <property type="entry name" value="Protein_kinase_ATP_BS"/>
</dbReference>
<dbReference type="GO" id="GO:0004674">
    <property type="term" value="F:protein serine/threonine kinase activity"/>
    <property type="evidence" value="ECO:0007669"/>
    <property type="project" value="UniProtKB-KW"/>
</dbReference>
<dbReference type="SUPFAM" id="SSF56112">
    <property type="entry name" value="Protein kinase-like (PK-like)"/>
    <property type="match status" value="1"/>
</dbReference>
<evidence type="ECO:0000313" key="12">
    <source>
        <dbReference type="EMBL" id="KIY62065.1"/>
    </source>
</evidence>
<dbReference type="GO" id="GO:0005524">
    <property type="term" value="F:ATP binding"/>
    <property type="evidence" value="ECO:0007669"/>
    <property type="project" value="UniProtKB-UniRule"/>
</dbReference>
<keyword evidence="2 10" id="KW-0723">Serine/threonine-protein kinase</keyword>
<keyword evidence="6 9" id="KW-0067">ATP-binding</keyword>
<dbReference type="AlphaFoldDB" id="A0A0D7AVN2"/>
<evidence type="ECO:0000256" key="5">
    <source>
        <dbReference type="ARBA" id="ARBA00022777"/>
    </source>
</evidence>
<evidence type="ECO:0000256" key="7">
    <source>
        <dbReference type="ARBA" id="ARBA00047899"/>
    </source>
</evidence>
<evidence type="ECO:0000256" key="1">
    <source>
        <dbReference type="ARBA" id="ARBA00012513"/>
    </source>
</evidence>
<evidence type="ECO:0000256" key="3">
    <source>
        <dbReference type="ARBA" id="ARBA00022679"/>
    </source>
</evidence>
<proteinExistence type="inferred from homology"/>
<accession>A0A0D7AVN2</accession>
<dbReference type="EMBL" id="KN880829">
    <property type="protein sequence ID" value="KIY62065.1"/>
    <property type="molecule type" value="Genomic_DNA"/>
</dbReference>
<protein>
    <recommendedName>
        <fullName evidence="1">non-specific serine/threonine protein kinase</fullName>
        <ecNumber evidence="1">2.7.11.1</ecNumber>
    </recommendedName>
</protein>
<evidence type="ECO:0000256" key="8">
    <source>
        <dbReference type="ARBA" id="ARBA00048679"/>
    </source>
</evidence>
<dbReference type="PROSITE" id="PS00108">
    <property type="entry name" value="PROTEIN_KINASE_ST"/>
    <property type="match status" value="1"/>
</dbReference>
<keyword evidence="5 12" id="KW-0418">Kinase</keyword>
<dbReference type="STRING" id="1314674.A0A0D7AVN2"/>
<comment type="similarity">
    <text evidence="10">Belongs to the protein kinase superfamily.</text>
</comment>
<dbReference type="EC" id="2.7.11.1" evidence="1"/>
<dbReference type="PROSITE" id="PS50011">
    <property type="entry name" value="PROTEIN_KINASE_DOM"/>
    <property type="match status" value="1"/>
</dbReference>